<protein>
    <submittedName>
        <fullName evidence="1">Uncharacterized protein</fullName>
    </submittedName>
</protein>
<dbReference type="AlphaFoldDB" id="A0A0E1VYB3"/>
<dbReference type="HOGENOM" id="CLU_3266958_0_0_4"/>
<gene>
    <name evidence="1" type="ORF">BURPS1710A_A3259</name>
</gene>
<proteinExistence type="predicted"/>
<organism evidence="1">
    <name type="scientific">Burkholderia pseudomallei 1710a</name>
    <dbReference type="NCBI Taxonomy" id="320371"/>
    <lineage>
        <taxon>Bacteria</taxon>
        <taxon>Pseudomonadati</taxon>
        <taxon>Pseudomonadota</taxon>
        <taxon>Betaproteobacteria</taxon>
        <taxon>Burkholderiales</taxon>
        <taxon>Burkholderiaceae</taxon>
        <taxon>Burkholderia</taxon>
        <taxon>pseudomallei group</taxon>
    </lineage>
</organism>
<evidence type="ECO:0000313" key="1">
    <source>
        <dbReference type="EMBL" id="EET05945.1"/>
    </source>
</evidence>
<sequence>MSRPRDARPVNAAVQNRALPDGFRRWNRSSKIIRNSIENIL</sequence>
<reference evidence="1" key="1">
    <citation type="submission" date="2009-05" db="EMBL/GenBank/DDBJ databases">
        <authorList>
            <person name="Harkins D.M."/>
            <person name="DeShazer D."/>
            <person name="Woods D.E."/>
            <person name="Brinkac L.M."/>
            <person name="Brown K.A."/>
            <person name="Hung G.C."/>
            <person name="Tuanyok A."/>
            <person name="Zhang B."/>
            <person name="Nierman W.C."/>
        </authorList>
    </citation>
    <scope>NUCLEOTIDE SEQUENCE [LARGE SCALE GENOMIC DNA]</scope>
    <source>
        <strain evidence="1">1710a</strain>
    </source>
</reference>
<dbReference type="Proteomes" id="UP000001812">
    <property type="component" value="Chromosome II"/>
</dbReference>
<accession>A0A0E1VYB3</accession>
<dbReference type="EMBL" id="CM000833">
    <property type="protein sequence ID" value="EET05945.1"/>
    <property type="molecule type" value="Genomic_DNA"/>
</dbReference>
<name>A0A0E1VYB3_BURPE</name>